<evidence type="ECO:0000313" key="2">
    <source>
        <dbReference type="Proteomes" id="UP001310022"/>
    </source>
</evidence>
<evidence type="ECO:0000313" key="1">
    <source>
        <dbReference type="EMBL" id="GJM61216.1"/>
    </source>
</evidence>
<dbReference type="Proteomes" id="UP001310022">
    <property type="component" value="Unassembled WGS sequence"/>
</dbReference>
<proteinExistence type="predicted"/>
<organism evidence="1 2">
    <name type="scientific">Persicobacter diffluens</name>
    <dbReference type="NCBI Taxonomy" id="981"/>
    <lineage>
        <taxon>Bacteria</taxon>
        <taxon>Pseudomonadati</taxon>
        <taxon>Bacteroidota</taxon>
        <taxon>Cytophagia</taxon>
        <taxon>Cytophagales</taxon>
        <taxon>Persicobacteraceae</taxon>
        <taxon>Persicobacter</taxon>
    </lineage>
</organism>
<dbReference type="RefSeq" id="WP_338236806.1">
    <property type="nucleotide sequence ID" value="NZ_BQKE01000001.1"/>
</dbReference>
<name>A0AAN4VY54_9BACT</name>
<comment type="caution">
    <text evidence="1">The sequence shown here is derived from an EMBL/GenBank/DDBJ whole genome shotgun (WGS) entry which is preliminary data.</text>
</comment>
<dbReference type="AlphaFoldDB" id="A0AAN4VY54"/>
<sequence>MGFNIAGVIINQNLSNQTKILQEAFCWELEELGTVSFEAACSNWKESDLCDMVFLPEASLIFLSFEEAFQTTGIRDMKSMIFGISETSMLFEMQLREGKYLMRHLTEVEGKIKDNSGFALEVENTISVTEDLLWHQIEELAGIPFDQINTPAKRYRIKAKRLNTFDQVVKPGALQPAGPHEIKLAAPKEEITPPPLPEHVHSQEAKYHDKHSYASDAIDIALDLKKLRFLLPEIFTIKNRLKYHFREYGFKSIIEQVEEHIRYGDSQPAIVAQNYPFLVAAYNVDIDAVVMLRYHLDVAEKFQLKKGDRLICVNTFGTAEAIQADIIPGPDNMGNWQSVHPIIADFVSSSKSAIEKRKAEIGEEGYQYVQQLAEAYLEEKPDQYRDGRPFYSRFVLARD</sequence>
<protein>
    <submittedName>
        <fullName evidence="1">Uncharacterized protein</fullName>
    </submittedName>
</protein>
<dbReference type="EMBL" id="BQKE01000001">
    <property type="protein sequence ID" value="GJM61216.1"/>
    <property type="molecule type" value="Genomic_DNA"/>
</dbReference>
<gene>
    <name evidence="1" type="ORF">PEDI_17680</name>
</gene>
<reference evidence="1 2" key="1">
    <citation type="submission" date="2021-12" db="EMBL/GenBank/DDBJ databases">
        <title>Genome sequencing of bacteria with rrn-lacking chromosome and rrn-plasmid.</title>
        <authorList>
            <person name="Anda M."/>
            <person name="Iwasaki W."/>
        </authorList>
    </citation>
    <scope>NUCLEOTIDE SEQUENCE [LARGE SCALE GENOMIC DNA]</scope>
    <source>
        <strain evidence="1 2">NBRC 15940</strain>
    </source>
</reference>
<keyword evidence="2" id="KW-1185">Reference proteome</keyword>
<accession>A0AAN4VY54</accession>